<proteinExistence type="predicted"/>
<keyword evidence="3" id="KW-1185">Reference proteome</keyword>
<dbReference type="RefSeq" id="WP_018623592.1">
    <property type="nucleotide sequence ID" value="NZ_CP140158.1"/>
</dbReference>
<name>A0ABZ0X5R4_9GAMM</name>
<dbReference type="Proteomes" id="UP001324185">
    <property type="component" value="Chromosome"/>
</dbReference>
<reference evidence="2 3" key="1">
    <citation type="submission" date="2023-11" db="EMBL/GenBank/DDBJ databases">
        <title>MicrobeMod: A computational toolkit for identifying prokaryotic methylation and restriction-modification with nanopore sequencing.</title>
        <authorList>
            <person name="Crits-Christoph A."/>
            <person name="Kang S.C."/>
            <person name="Lee H."/>
            <person name="Ostrov N."/>
        </authorList>
    </citation>
    <scope>NUCLEOTIDE SEQUENCE [LARGE SCALE GENOMIC DNA]</scope>
    <source>
        <strain evidence="2 3">DSMZ 16071</strain>
    </source>
</reference>
<keyword evidence="1" id="KW-0732">Signal</keyword>
<organism evidence="2 3">
    <name type="scientific">Kangiella aquimarina</name>
    <dbReference type="NCBI Taxonomy" id="261965"/>
    <lineage>
        <taxon>Bacteria</taxon>
        <taxon>Pseudomonadati</taxon>
        <taxon>Pseudomonadota</taxon>
        <taxon>Gammaproteobacteria</taxon>
        <taxon>Kangiellales</taxon>
        <taxon>Kangiellaceae</taxon>
        <taxon>Kangiella</taxon>
    </lineage>
</organism>
<evidence type="ECO:0000313" key="2">
    <source>
        <dbReference type="EMBL" id="WQG85602.1"/>
    </source>
</evidence>
<protein>
    <submittedName>
        <fullName evidence="2">Uncharacterized protein</fullName>
    </submittedName>
</protein>
<sequence>MKLIQLLCLFLLCSSLKADRAEEFDIGLEILWNTAVKEEKKVLFSPEAFKISDLLTQEGESGVIYVSADVVVYDEKNARALVSFWCKTLSSEDREFIGTQEANIITVPKSEILEVECGYGYNLKLRLVNKSLLGT</sequence>
<evidence type="ECO:0000313" key="3">
    <source>
        <dbReference type="Proteomes" id="UP001324185"/>
    </source>
</evidence>
<feature type="chain" id="PRO_5045820240" evidence="1">
    <location>
        <begin position="21"/>
        <end position="135"/>
    </location>
</feature>
<dbReference type="EMBL" id="CP140158">
    <property type="protein sequence ID" value="WQG85602.1"/>
    <property type="molecule type" value="Genomic_DNA"/>
</dbReference>
<evidence type="ECO:0000256" key="1">
    <source>
        <dbReference type="SAM" id="SignalP"/>
    </source>
</evidence>
<gene>
    <name evidence="2" type="ORF">SR900_01660</name>
</gene>
<accession>A0ABZ0X5R4</accession>
<feature type="signal peptide" evidence="1">
    <location>
        <begin position="1"/>
        <end position="20"/>
    </location>
</feature>